<dbReference type="SUPFAM" id="SSF55729">
    <property type="entry name" value="Acyl-CoA N-acyltransferases (Nat)"/>
    <property type="match status" value="1"/>
</dbReference>
<dbReference type="GO" id="GO:0016747">
    <property type="term" value="F:acyltransferase activity, transferring groups other than amino-acyl groups"/>
    <property type="evidence" value="ECO:0007669"/>
    <property type="project" value="InterPro"/>
</dbReference>
<sequence length="221" mass="23804">MSAVASSIAVDGLTRELTDLALSLVLRLPDEVDAAPCVPDGSPQRDGGGATFRLARPEDVGTVCDLRCAQSLEYQGLSLSSEDCRRFRVETEAYLRRNLNTRAFFALVERDGEAVSLSGLEVADRLPTVDAAGGSERAATVVGCYTPPEHRGRGYMRQMLSAWTAMAPLVGIDTLYLESRNVVMQRLAQDAGYEPASAKYRLRLVVDPHGRESAPALAAAC</sequence>
<gene>
    <name evidence="2" type="ORF">H7313_14545</name>
</gene>
<dbReference type="Gene3D" id="3.40.630.30">
    <property type="match status" value="1"/>
</dbReference>
<proteinExistence type="predicted"/>
<name>A0A842JE48_9ACTN</name>
<keyword evidence="3" id="KW-1185">Reference proteome</keyword>
<evidence type="ECO:0000313" key="2">
    <source>
        <dbReference type="EMBL" id="MBC2890552.1"/>
    </source>
</evidence>
<organism evidence="2 3">
    <name type="scientific">Gordonibacter massiliensis</name>
    <name type="common">ex Traore et al. 2017</name>
    <dbReference type="NCBI Taxonomy" id="1841863"/>
    <lineage>
        <taxon>Bacteria</taxon>
        <taxon>Bacillati</taxon>
        <taxon>Actinomycetota</taxon>
        <taxon>Coriobacteriia</taxon>
        <taxon>Eggerthellales</taxon>
        <taxon>Eggerthellaceae</taxon>
        <taxon>Gordonibacter</taxon>
    </lineage>
</organism>
<dbReference type="InterPro" id="IPR016181">
    <property type="entry name" value="Acyl_CoA_acyltransferase"/>
</dbReference>
<dbReference type="CDD" id="cd04301">
    <property type="entry name" value="NAT_SF"/>
    <property type="match status" value="1"/>
</dbReference>
<dbReference type="Pfam" id="PF00583">
    <property type="entry name" value="Acetyltransf_1"/>
    <property type="match status" value="1"/>
</dbReference>
<evidence type="ECO:0000313" key="3">
    <source>
        <dbReference type="Proteomes" id="UP000587396"/>
    </source>
</evidence>
<evidence type="ECO:0000259" key="1">
    <source>
        <dbReference type="PROSITE" id="PS51186"/>
    </source>
</evidence>
<protein>
    <recommendedName>
        <fullName evidence="1">N-acetyltransferase domain-containing protein</fullName>
    </recommendedName>
</protein>
<dbReference type="EMBL" id="JACMSE010000015">
    <property type="protein sequence ID" value="MBC2890552.1"/>
    <property type="molecule type" value="Genomic_DNA"/>
</dbReference>
<accession>A0A842JE48</accession>
<dbReference type="AlphaFoldDB" id="A0A842JE48"/>
<dbReference type="InterPro" id="IPR000182">
    <property type="entry name" value="GNAT_dom"/>
</dbReference>
<feature type="domain" description="N-acetyltransferase" evidence="1">
    <location>
        <begin position="50"/>
        <end position="212"/>
    </location>
</feature>
<comment type="caution">
    <text evidence="2">The sequence shown here is derived from an EMBL/GenBank/DDBJ whole genome shotgun (WGS) entry which is preliminary data.</text>
</comment>
<reference evidence="2 3" key="1">
    <citation type="submission" date="2020-08" db="EMBL/GenBank/DDBJ databases">
        <authorList>
            <person name="Liu C."/>
            <person name="Sun Q."/>
        </authorList>
    </citation>
    <scope>NUCLEOTIDE SEQUENCE [LARGE SCALE GENOMIC DNA]</scope>
    <source>
        <strain evidence="2 3">N22</strain>
    </source>
</reference>
<dbReference type="PROSITE" id="PS51186">
    <property type="entry name" value="GNAT"/>
    <property type="match status" value="1"/>
</dbReference>
<dbReference type="RefSeq" id="WP_185906231.1">
    <property type="nucleotide sequence ID" value="NZ_JACMSE010000015.1"/>
</dbReference>
<dbReference type="Proteomes" id="UP000587396">
    <property type="component" value="Unassembled WGS sequence"/>
</dbReference>